<accession>A0A382UC53</accession>
<proteinExistence type="predicted"/>
<protein>
    <submittedName>
        <fullName evidence="1">Uncharacterized protein</fullName>
    </submittedName>
</protein>
<name>A0A382UC53_9ZZZZ</name>
<sequence>MNEHFSVRGRMKSLWRVLISVCIFSAFIPHWAFATQKLQEQVRRNILKNNPADCERVLDIDFSKKQIFILCRTRERDLLQKVVLRSYLPKP</sequence>
<reference evidence="1" key="1">
    <citation type="submission" date="2018-05" db="EMBL/GenBank/DDBJ databases">
        <authorList>
            <person name="Lanie J.A."/>
            <person name="Ng W.-L."/>
            <person name="Kazmierczak K.M."/>
            <person name="Andrzejewski T.M."/>
            <person name="Davidsen T.M."/>
            <person name="Wayne K.J."/>
            <person name="Tettelin H."/>
            <person name="Glass J.I."/>
            <person name="Rusch D."/>
            <person name="Podicherti R."/>
            <person name="Tsui H.-C.T."/>
            <person name="Winkler M.E."/>
        </authorList>
    </citation>
    <scope>NUCLEOTIDE SEQUENCE</scope>
</reference>
<dbReference type="EMBL" id="UINC01143121">
    <property type="protein sequence ID" value="SVD31859.1"/>
    <property type="molecule type" value="Genomic_DNA"/>
</dbReference>
<evidence type="ECO:0000313" key="1">
    <source>
        <dbReference type="EMBL" id="SVD31859.1"/>
    </source>
</evidence>
<feature type="non-terminal residue" evidence="1">
    <location>
        <position position="91"/>
    </location>
</feature>
<dbReference type="AlphaFoldDB" id="A0A382UC53"/>
<organism evidence="1">
    <name type="scientific">marine metagenome</name>
    <dbReference type="NCBI Taxonomy" id="408172"/>
    <lineage>
        <taxon>unclassified sequences</taxon>
        <taxon>metagenomes</taxon>
        <taxon>ecological metagenomes</taxon>
    </lineage>
</organism>
<gene>
    <name evidence="1" type="ORF">METZ01_LOCUS384713</name>
</gene>